<dbReference type="Proteomes" id="UP000243200">
    <property type="component" value="Chromosome 6"/>
</dbReference>
<dbReference type="OrthoDB" id="328505at2759"/>
<proteinExistence type="predicted"/>
<dbReference type="VEuPathDB" id="PlasmoDB:POWCR01_060018200"/>
<evidence type="ECO:0000313" key="1">
    <source>
        <dbReference type="EMBL" id="SBT76134.1"/>
    </source>
</evidence>
<evidence type="ECO:0000313" key="2">
    <source>
        <dbReference type="Proteomes" id="UP000243200"/>
    </source>
</evidence>
<sequence>MENRHGSPYDEKCDVTEKISCKRSRKQIESLVYSLKKNIKRSEQLKNRVYYFFSTDEILDQTLFNLCKFIPNDKDILDQSTVLKTYNSETCLEFINSDTDSWKGQNILDDIVLNENVKMSKPSPLHYNLQTKKNRTEITCVEWMGFVNETNGYAAVKMFSPFVSQEYYTYVNRLVYFLFQKTNFLQVEDFLNNHNFIKKIIPLYMKCENKLCVRLSHIDASNDLYL</sequence>
<dbReference type="AlphaFoldDB" id="A0A1C3KPW3"/>
<dbReference type="VEuPathDB" id="PlasmoDB:PocGH01_06023400"/>
<gene>
    <name evidence="1" type="primary">PowCR01_060018200</name>
    <name evidence="1" type="ORF">POWCR01_060018200</name>
</gene>
<organism evidence="1 2">
    <name type="scientific">Plasmodium ovale</name>
    <name type="common">malaria parasite P. ovale</name>
    <dbReference type="NCBI Taxonomy" id="36330"/>
    <lineage>
        <taxon>Eukaryota</taxon>
        <taxon>Sar</taxon>
        <taxon>Alveolata</taxon>
        <taxon>Apicomplexa</taxon>
        <taxon>Aconoidasida</taxon>
        <taxon>Haemosporida</taxon>
        <taxon>Plasmodiidae</taxon>
        <taxon>Plasmodium</taxon>
        <taxon>Plasmodium (Plasmodium)</taxon>
    </lineage>
</organism>
<accession>A0A1C3KPW3</accession>
<reference evidence="1 2" key="1">
    <citation type="submission" date="2016-06" db="EMBL/GenBank/DDBJ databases">
        <authorList>
            <consortium name="Pathogen Informatics"/>
        </authorList>
    </citation>
    <scope>NUCLEOTIDE SEQUENCE [LARGE SCALE GENOMIC DNA]</scope>
    <source>
        <strain evidence="1">PowCR01</strain>
    </source>
</reference>
<name>A0A1C3KPW3_PLAOA</name>
<protein>
    <submittedName>
        <fullName evidence="1">Uncharacterized protein</fullName>
    </submittedName>
</protein>
<dbReference type="EMBL" id="LT594510">
    <property type="protein sequence ID" value="SBT76134.1"/>
    <property type="molecule type" value="Genomic_DNA"/>
</dbReference>